<feature type="domain" description="Carbohydrate-binding module family 96" evidence="4">
    <location>
        <begin position="33"/>
        <end position="184"/>
    </location>
</feature>
<dbReference type="Pfam" id="PF24517">
    <property type="entry name" value="CBM96"/>
    <property type="match status" value="1"/>
</dbReference>
<evidence type="ECO:0000256" key="1">
    <source>
        <dbReference type="ARBA" id="ARBA00004613"/>
    </source>
</evidence>
<accession>X0V4Q4</accession>
<dbReference type="GO" id="GO:0005576">
    <property type="term" value="C:extracellular region"/>
    <property type="evidence" value="ECO:0007669"/>
    <property type="project" value="UniProtKB-SubCell"/>
</dbReference>
<evidence type="ECO:0000313" key="5">
    <source>
        <dbReference type="EMBL" id="GAG13080.1"/>
    </source>
</evidence>
<dbReference type="EMBL" id="BARS01020983">
    <property type="protein sequence ID" value="GAG13080.1"/>
    <property type="molecule type" value="Genomic_DNA"/>
</dbReference>
<name>X0V4Q4_9ZZZZ</name>
<feature type="non-terminal residue" evidence="5">
    <location>
        <position position="1"/>
    </location>
</feature>
<proteinExistence type="predicted"/>
<dbReference type="InterPro" id="IPR055372">
    <property type="entry name" value="CBM96"/>
</dbReference>
<organism evidence="5">
    <name type="scientific">marine sediment metagenome</name>
    <dbReference type="NCBI Taxonomy" id="412755"/>
    <lineage>
        <taxon>unclassified sequences</taxon>
        <taxon>metagenomes</taxon>
        <taxon>ecological metagenomes</taxon>
    </lineage>
</organism>
<sequence>TFDLGSDADDCYLYKYDASSYPVARAASPTHHNDTRLWVGQYLAEGGSYNIYRPYLRFDSSAIPDSNTVWTAKLRIYLLLDYSDQDSVIQVRKVTWGGGTPTWSATPSNDTLLGTYATSALPVVDNYIEIDLDPTEIVKDGYTEFYLTSSRDDDDPGTEPVGDENIGFESREHADDHPAQLIVTHAAGGGGPDDWTQTTSVVAYRIAAGLDRFYKVTKTGELSNLSTGLDPVEDEDFYADRIQMGSTVDLPTALAAFEKTVLVGKPEGLYGV</sequence>
<feature type="non-terminal residue" evidence="5">
    <location>
        <position position="272"/>
    </location>
</feature>
<evidence type="ECO:0000256" key="3">
    <source>
        <dbReference type="ARBA" id="ARBA00022729"/>
    </source>
</evidence>
<evidence type="ECO:0000259" key="4">
    <source>
        <dbReference type="Pfam" id="PF24517"/>
    </source>
</evidence>
<dbReference type="NCBIfam" id="NF033679">
    <property type="entry name" value="DNRLRE_dom"/>
    <property type="match status" value="1"/>
</dbReference>
<comment type="caution">
    <text evidence="5">The sequence shown here is derived from an EMBL/GenBank/DDBJ whole genome shotgun (WGS) entry which is preliminary data.</text>
</comment>
<evidence type="ECO:0000256" key="2">
    <source>
        <dbReference type="ARBA" id="ARBA00022525"/>
    </source>
</evidence>
<keyword evidence="2" id="KW-0964">Secreted</keyword>
<dbReference type="AlphaFoldDB" id="X0V4Q4"/>
<comment type="subcellular location">
    <subcellularLocation>
        <location evidence="1">Secreted</location>
    </subcellularLocation>
</comment>
<protein>
    <recommendedName>
        <fullName evidence="4">Carbohydrate-binding module family 96 domain-containing protein</fullName>
    </recommendedName>
</protein>
<gene>
    <name evidence="5" type="ORF">S01H1_33774</name>
</gene>
<keyword evidence="3" id="KW-0732">Signal</keyword>
<reference evidence="5" key="1">
    <citation type="journal article" date="2014" name="Front. Microbiol.">
        <title>High frequency of phylogenetically diverse reductive dehalogenase-homologous genes in deep subseafloor sedimentary metagenomes.</title>
        <authorList>
            <person name="Kawai M."/>
            <person name="Futagami T."/>
            <person name="Toyoda A."/>
            <person name="Takaki Y."/>
            <person name="Nishi S."/>
            <person name="Hori S."/>
            <person name="Arai W."/>
            <person name="Tsubouchi T."/>
            <person name="Morono Y."/>
            <person name="Uchiyama I."/>
            <person name="Ito T."/>
            <person name="Fujiyama A."/>
            <person name="Inagaki F."/>
            <person name="Takami H."/>
        </authorList>
    </citation>
    <scope>NUCLEOTIDE SEQUENCE</scope>
    <source>
        <strain evidence="5">Expedition CK06-06</strain>
    </source>
</reference>